<name>A0A9E8MJ04_9MICO</name>
<feature type="chain" id="PRO_5039153236" evidence="1">
    <location>
        <begin position="28"/>
        <end position="189"/>
    </location>
</feature>
<dbReference type="Proteomes" id="UP001164706">
    <property type="component" value="Chromosome"/>
</dbReference>
<evidence type="ECO:0000313" key="3">
    <source>
        <dbReference type="EMBL" id="WAB80454.1"/>
    </source>
</evidence>
<dbReference type="Gene3D" id="1.20.1260.10">
    <property type="match status" value="1"/>
</dbReference>
<gene>
    <name evidence="3" type="ORF">OVN18_07675</name>
</gene>
<dbReference type="AlphaFoldDB" id="A0A9E8MJ04"/>
<dbReference type="PANTHER" id="PTHR36933:SF1">
    <property type="entry name" value="SLL0788 PROTEIN"/>
    <property type="match status" value="1"/>
</dbReference>
<dbReference type="KEGG" id="mdb:OVN18_07675"/>
<keyword evidence="1" id="KW-0732">Signal</keyword>
<evidence type="ECO:0000313" key="4">
    <source>
        <dbReference type="Proteomes" id="UP001164706"/>
    </source>
</evidence>
<evidence type="ECO:0000256" key="1">
    <source>
        <dbReference type="SAM" id="SignalP"/>
    </source>
</evidence>
<dbReference type="EMBL" id="CP113089">
    <property type="protein sequence ID" value="WAB80454.1"/>
    <property type="molecule type" value="Genomic_DNA"/>
</dbReference>
<feature type="domain" description="DUF305" evidence="2">
    <location>
        <begin position="42"/>
        <end position="187"/>
    </location>
</feature>
<reference evidence="3" key="1">
    <citation type="submission" date="2022-11" db="EMBL/GenBank/DDBJ databases">
        <title>Description of Microcella daejonensis nov. sp, isolated from riverside soil.</title>
        <authorList>
            <person name="Molina K.M."/>
            <person name="Kim S.B."/>
        </authorList>
    </citation>
    <scope>NUCLEOTIDE SEQUENCE</scope>
    <source>
        <strain evidence="3">MMS21-STM12</strain>
    </source>
</reference>
<accession>A0A9E8MJ04</accession>
<keyword evidence="4" id="KW-1185">Reference proteome</keyword>
<protein>
    <submittedName>
        <fullName evidence="3">DUF305 domain-containing protein</fullName>
    </submittedName>
</protein>
<dbReference type="InterPro" id="IPR012347">
    <property type="entry name" value="Ferritin-like"/>
</dbReference>
<feature type="signal peptide" evidence="1">
    <location>
        <begin position="1"/>
        <end position="27"/>
    </location>
</feature>
<dbReference type="PROSITE" id="PS51257">
    <property type="entry name" value="PROKAR_LIPOPROTEIN"/>
    <property type="match status" value="1"/>
</dbReference>
<sequence>MRNTTTFRALATGALLTAAALGLSACAAPAEPAEGSGATMADVMFVQMMIPHHEEAIEMSDLLLDKSGVDPDVVAMAEQIKAAQAPEIEQMEAWLDEWEVGMSGMDDMNGMDHGGMGGMSDDMTSLEEADGADAGDLFLEQMIVHHEGAIDMAEDVLDDGQHPDVRELAESIVSSQADEIEQMRSMLES</sequence>
<dbReference type="Pfam" id="PF03713">
    <property type="entry name" value="DUF305"/>
    <property type="match status" value="1"/>
</dbReference>
<organism evidence="3 4">
    <name type="scientific">Microcella daejeonensis</name>
    <dbReference type="NCBI Taxonomy" id="2994971"/>
    <lineage>
        <taxon>Bacteria</taxon>
        <taxon>Bacillati</taxon>
        <taxon>Actinomycetota</taxon>
        <taxon>Actinomycetes</taxon>
        <taxon>Micrococcales</taxon>
        <taxon>Microbacteriaceae</taxon>
        <taxon>Microcella</taxon>
    </lineage>
</organism>
<dbReference type="InterPro" id="IPR005183">
    <property type="entry name" value="DUF305_CopM-like"/>
</dbReference>
<dbReference type="PANTHER" id="PTHR36933">
    <property type="entry name" value="SLL0788 PROTEIN"/>
    <property type="match status" value="1"/>
</dbReference>
<proteinExistence type="predicted"/>
<evidence type="ECO:0000259" key="2">
    <source>
        <dbReference type="Pfam" id="PF03713"/>
    </source>
</evidence>